<protein>
    <recommendedName>
        <fullName evidence="4">Integral membrane protein</fullName>
    </recommendedName>
</protein>
<feature type="transmembrane region" description="Helical" evidence="1">
    <location>
        <begin position="101"/>
        <end position="119"/>
    </location>
</feature>
<evidence type="ECO:0000256" key="1">
    <source>
        <dbReference type="SAM" id="Phobius"/>
    </source>
</evidence>
<keyword evidence="3" id="KW-1185">Reference proteome</keyword>
<dbReference type="EMBL" id="ML122308">
    <property type="protein sequence ID" value="RPD54261.1"/>
    <property type="molecule type" value="Genomic_DNA"/>
</dbReference>
<evidence type="ECO:0000313" key="3">
    <source>
        <dbReference type="Proteomes" id="UP000313359"/>
    </source>
</evidence>
<feature type="transmembrane region" description="Helical" evidence="1">
    <location>
        <begin position="243"/>
        <end position="265"/>
    </location>
</feature>
<proteinExistence type="predicted"/>
<feature type="transmembrane region" description="Helical" evidence="1">
    <location>
        <begin position="126"/>
        <end position="151"/>
    </location>
</feature>
<feature type="transmembrane region" description="Helical" evidence="1">
    <location>
        <begin position="204"/>
        <end position="223"/>
    </location>
</feature>
<keyword evidence="1" id="KW-0472">Membrane</keyword>
<sequence length="344" mass="38105">MAPSYFPMDEAYLVGGWLASFFWGFYTLLFIASLRLIYKKRRQGINVFTTTSIVLLYTLATTHIALALVRLIQGFIIYRDTIGPIAYFANVSIRLNVAKDYIYITSLFVGDMVVVWRLHVVWGRNLWVSVFPIVMTFGELIAGYGSVSHYLLPHPTVQSTVPWGTAMFVMSMATNIIVTAAIASRIWYITRKPKAMGLQMPGRYTRVLLLIIESGVIITAAKVTEFTLFRLSPPDGIHGTNALYIVFEVMPQITGIVPTMIVYAVNSGYTQQEDTYVTRTSMVFRNGPSGQSTGYGTDTTAAGTELEVSLNARGKNASGMLFADTKSDLERATTLSEPTFAVAN</sequence>
<reference evidence="2" key="1">
    <citation type="journal article" date="2018" name="Genome Biol. Evol.">
        <title>Genomics and development of Lentinus tigrinus, a white-rot wood-decaying mushroom with dimorphic fruiting bodies.</title>
        <authorList>
            <person name="Wu B."/>
            <person name="Xu Z."/>
            <person name="Knudson A."/>
            <person name="Carlson A."/>
            <person name="Chen N."/>
            <person name="Kovaka S."/>
            <person name="LaButti K."/>
            <person name="Lipzen A."/>
            <person name="Pennachio C."/>
            <person name="Riley R."/>
            <person name="Schakwitz W."/>
            <person name="Umezawa K."/>
            <person name="Ohm R.A."/>
            <person name="Grigoriev I.V."/>
            <person name="Nagy L.G."/>
            <person name="Gibbons J."/>
            <person name="Hibbett D."/>
        </authorList>
    </citation>
    <scope>NUCLEOTIDE SEQUENCE [LARGE SCALE GENOMIC DNA]</scope>
    <source>
        <strain evidence="2">ALCF2SS1-6</strain>
    </source>
</reference>
<dbReference type="AlphaFoldDB" id="A0A5C2RSU3"/>
<dbReference type="OrthoDB" id="3357408at2759"/>
<name>A0A5C2RSU3_9APHY</name>
<feature type="transmembrane region" description="Helical" evidence="1">
    <location>
        <begin position="163"/>
        <end position="183"/>
    </location>
</feature>
<feature type="transmembrane region" description="Helical" evidence="1">
    <location>
        <begin position="12"/>
        <end position="38"/>
    </location>
</feature>
<feature type="transmembrane region" description="Helical" evidence="1">
    <location>
        <begin position="45"/>
        <end position="69"/>
    </location>
</feature>
<keyword evidence="1" id="KW-0812">Transmembrane</keyword>
<dbReference type="Proteomes" id="UP000313359">
    <property type="component" value="Unassembled WGS sequence"/>
</dbReference>
<evidence type="ECO:0000313" key="2">
    <source>
        <dbReference type="EMBL" id="RPD54261.1"/>
    </source>
</evidence>
<keyword evidence="1" id="KW-1133">Transmembrane helix</keyword>
<accession>A0A5C2RSU3</accession>
<evidence type="ECO:0008006" key="4">
    <source>
        <dbReference type="Google" id="ProtNLM"/>
    </source>
</evidence>
<gene>
    <name evidence="2" type="ORF">L227DRAFT_580698</name>
</gene>
<organism evidence="2 3">
    <name type="scientific">Lentinus tigrinus ALCF2SS1-6</name>
    <dbReference type="NCBI Taxonomy" id="1328759"/>
    <lineage>
        <taxon>Eukaryota</taxon>
        <taxon>Fungi</taxon>
        <taxon>Dikarya</taxon>
        <taxon>Basidiomycota</taxon>
        <taxon>Agaricomycotina</taxon>
        <taxon>Agaricomycetes</taxon>
        <taxon>Polyporales</taxon>
        <taxon>Polyporaceae</taxon>
        <taxon>Lentinus</taxon>
    </lineage>
</organism>